<evidence type="ECO:0000256" key="7">
    <source>
        <dbReference type="PROSITE-ProRule" id="PRU00473"/>
    </source>
</evidence>
<dbReference type="Proteomes" id="UP001321763">
    <property type="component" value="Chromosome"/>
</dbReference>
<protein>
    <submittedName>
        <fullName evidence="10">Chemotaxis protein MotB</fullName>
    </submittedName>
</protein>
<proteinExistence type="inferred from homology"/>
<feature type="region of interest" description="Disordered" evidence="8">
    <location>
        <begin position="1"/>
        <end position="20"/>
    </location>
</feature>
<keyword evidence="3" id="KW-1003">Cell membrane</keyword>
<evidence type="ECO:0000256" key="3">
    <source>
        <dbReference type="ARBA" id="ARBA00022475"/>
    </source>
</evidence>
<evidence type="ECO:0000256" key="2">
    <source>
        <dbReference type="ARBA" id="ARBA00008914"/>
    </source>
</evidence>
<gene>
    <name evidence="10" type="primary">motB</name>
    <name evidence="10" type="ORF">K234311028_16170</name>
</gene>
<dbReference type="Pfam" id="PF13677">
    <property type="entry name" value="MotB_plug"/>
    <property type="match status" value="1"/>
</dbReference>
<keyword evidence="4" id="KW-0812">Transmembrane</keyword>
<dbReference type="EMBL" id="AP026818">
    <property type="protein sequence ID" value="BDR81371.1"/>
    <property type="molecule type" value="Genomic_DNA"/>
</dbReference>
<dbReference type="InterPro" id="IPR036737">
    <property type="entry name" value="OmpA-like_sf"/>
</dbReference>
<keyword evidence="5" id="KW-1133">Transmembrane helix</keyword>
<evidence type="ECO:0000256" key="4">
    <source>
        <dbReference type="ARBA" id="ARBA00022692"/>
    </source>
</evidence>
<dbReference type="InterPro" id="IPR050330">
    <property type="entry name" value="Bact_OuterMem_StrucFunc"/>
</dbReference>
<accession>A0ABC8EDY0</accession>
<keyword evidence="6 7" id="KW-0472">Membrane</keyword>
<comment type="similarity">
    <text evidence="2">Belongs to the MotB family.</text>
</comment>
<reference evidence="10 11" key="1">
    <citation type="submission" date="2022-09" db="EMBL/GenBank/DDBJ databases">
        <title>complete genome sequences of Clostridium tetani str. KHSU-234311-028 isolated from soil.</title>
        <authorList>
            <person name="Sekizuka T."/>
            <person name="Shitada C."/>
            <person name="Takahashi M."/>
            <person name="Kuroda M."/>
        </authorList>
    </citation>
    <scope>NUCLEOTIDE SEQUENCE [LARGE SCALE GENOMIC DNA]</scope>
    <source>
        <strain evidence="10 11">KHSU-234311-028</strain>
    </source>
</reference>
<organism evidence="10 11">
    <name type="scientific">Clostridium tetani</name>
    <dbReference type="NCBI Taxonomy" id="1513"/>
    <lineage>
        <taxon>Bacteria</taxon>
        <taxon>Bacillati</taxon>
        <taxon>Bacillota</taxon>
        <taxon>Clostridia</taxon>
        <taxon>Eubacteriales</taxon>
        <taxon>Clostridiaceae</taxon>
        <taxon>Clostridium</taxon>
    </lineage>
</organism>
<dbReference type="AlphaFoldDB" id="A0ABC8EDY0"/>
<feature type="domain" description="OmpA-like" evidence="9">
    <location>
        <begin position="125"/>
        <end position="246"/>
    </location>
</feature>
<dbReference type="InterPro" id="IPR025713">
    <property type="entry name" value="MotB-like_N_dom"/>
</dbReference>
<dbReference type="Gene3D" id="3.30.1330.60">
    <property type="entry name" value="OmpA-like domain"/>
    <property type="match status" value="1"/>
</dbReference>
<dbReference type="PROSITE" id="PS51123">
    <property type="entry name" value="OMPA_2"/>
    <property type="match status" value="1"/>
</dbReference>
<dbReference type="PANTHER" id="PTHR30329:SF21">
    <property type="entry name" value="LIPOPROTEIN YIAD-RELATED"/>
    <property type="match status" value="1"/>
</dbReference>
<evidence type="ECO:0000256" key="1">
    <source>
        <dbReference type="ARBA" id="ARBA00004162"/>
    </source>
</evidence>
<dbReference type="InterPro" id="IPR006665">
    <property type="entry name" value="OmpA-like"/>
</dbReference>
<evidence type="ECO:0000313" key="10">
    <source>
        <dbReference type="EMBL" id="BDR81371.1"/>
    </source>
</evidence>
<evidence type="ECO:0000313" key="11">
    <source>
        <dbReference type="Proteomes" id="UP001321763"/>
    </source>
</evidence>
<dbReference type="PANTHER" id="PTHR30329">
    <property type="entry name" value="STATOR ELEMENT OF FLAGELLAR MOTOR COMPLEX"/>
    <property type="match status" value="1"/>
</dbReference>
<evidence type="ECO:0000256" key="8">
    <source>
        <dbReference type="SAM" id="MobiDB-lite"/>
    </source>
</evidence>
<evidence type="ECO:0000259" key="9">
    <source>
        <dbReference type="PROSITE" id="PS51123"/>
    </source>
</evidence>
<sequence length="252" mass="28290">MAKGCQRMSRRKRGKGEGVSGEGWLQTYADTVTLLLTFFVLLYSFSSVDAQKFKQISTAFQSVLSGQNGETVFDFNMKNGDIPLVGETVQMGTATGGKENELYDKVKSAVQKSNLQESVKIKSDARGVLLELDDSILFEIAQAEIKQNSLPILDKINKIISTLPNNVMVEGHTDNVPIKNYKYDSNWELSTQRAVNVLRYFVETKKQNPQRFTAAGYGEFKPIHPNDTLENRSKNRRVTIVIVSIDREGLKK</sequence>
<dbReference type="CDD" id="cd07185">
    <property type="entry name" value="OmpA_C-like"/>
    <property type="match status" value="1"/>
</dbReference>
<evidence type="ECO:0000256" key="6">
    <source>
        <dbReference type="ARBA" id="ARBA00023136"/>
    </source>
</evidence>
<dbReference type="Pfam" id="PF00691">
    <property type="entry name" value="OmpA"/>
    <property type="match status" value="1"/>
</dbReference>
<dbReference type="SUPFAM" id="SSF103088">
    <property type="entry name" value="OmpA-like"/>
    <property type="match status" value="1"/>
</dbReference>
<evidence type="ECO:0000256" key="5">
    <source>
        <dbReference type="ARBA" id="ARBA00022989"/>
    </source>
</evidence>
<dbReference type="GO" id="GO:0005886">
    <property type="term" value="C:plasma membrane"/>
    <property type="evidence" value="ECO:0007669"/>
    <property type="project" value="UniProtKB-SubCell"/>
</dbReference>
<comment type="subcellular location">
    <subcellularLocation>
        <location evidence="1">Cell membrane</location>
        <topology evidence="1">Single-pass membrane protein</topology>
    </subcellularLocation>
</comment>
<name>A0ABC8EDY0_CLOTA</name>